<proteinExistence type="predicted"/>
<evidence type="ECO:0000313" key="2">
    <source>
        <dbReference type="EMBL" id="CAE7516597.1"/>
    </source>
</evidence>
<evidence type="ECO:0000256" key="1">
    <source>
        <dbReference type="SAM" id="MobiDB-lite"/>
    </source>
</evidence>
<sequence length="99" mass="11221">MPWFSLAADWTRKVKGSLEGVLLRETAPSKRRPHTHQGKGAIHSNNRHPAHRYNVQSRYTLRLSKRPPARAQASQGPARKCPAVPWVLGSGLWRPPRSR</sequence>
<keyword evidence="3" id="KW-1185">Reference proteome</keyword>
<feature type="region of interest" description="Disordered" evidence="1">
    <location>
        <begin position="25"/>
        <end position="52"/>
    </location>
</feature>
<protein>
    <submittedName>
        <fullName evidence="2">Uncharacterized protein</fullName>
    </submittedName>
</protein>
<accession>A0A812T9E9</accession>
<gene>
    <name evidence="2" type="ORF">SNAT2548_LOCUS28918</name>
</gene>
<evidence type="ECO:0000313" key="3">
    <source>
        <dbReference type="Proteomes" id="UP000604046"/>
    </source>
</evidence>
<reference evidence="2" key="1">
    <citation type="submission" date="2021-02" db="EMBL/GenBank/DDBJ databases">
        <authorList>
            <person name="Dougan E. K."/>
            <person name="Rhodes N."/>
            <person name="Thang M."/>
            <person name="Chan C."/>
        </authorList>
    </citation>
    <scope>NUCLEOTIDE SEQUENCE</scope>
</reference>
<comment type="caution">
    <text evidence="2">The sequence shown here is derived from an EMBL/GenBank/DDBJ whole genome shotgun (WGS) entry which is preliminary data.</text>
</comment>
<organism evidence="2 3">
    <name type="scientific">Symbiodinium natans</name>
    <dbReference type="NCBI Taxonomy" id="878477"/>
    <lineage>
        <taxon>Eukaryota</taxon>
        <taxon>Sar</taxon>
        <taxon>Alveolata</taxon>
        <taxon>Dinophyceae</taxon>
        <taxon>Suessiales</taxon>
        <taxon>Symbiodiniaceae</taxon>
        <taxon>Symbiodinium</taxon>
    </lineage>
</organism>
<dbReference type="EMBL" id="CAJNDS010002536">
    <property type="protein sequence ID" value="CAE7516597.1"/>
    <property type="molecule type" value="Genomic_DNA"/>
</dbReference>
<name>A0A812T9E9_9DINO</name>
<dbReference type="AlphaFoldDB" id="A0A812T9E9"/>
<dbReference type="Proteomes" id="UP000604046">
    <property type="component" value="Unassembled WGS sequence"/>
</dbReference>